<dbReference type="CDD" id="cd00487">
    <property type="entry name" value="Pep_deformylase"/>
    <property type="match status" value="1"/>
</dbReference>
<dbReference type="PRINTS" id="PR01576">
    <property type="entry name" value="PDEFORMYLASE"/>
</dbReference>
<name>A0ABW5WV20_9STAP</name>
<evidence type="ECO:0000256" key="6">
    <source>
        <dbReference type="HAMAP-Rule" id="MF_00163"/>
    </source>
</evidence>
<dbReference type="InterPro" id="IPR036821">
    <property type="entry name" value="Peptide_deformylase_sf"/>
</dbReference>
<dbReference type="Proteomes" id="UP001597519">
    <property type="component" value="Unassembled WGS sequence"/>
</dbReference>
<protein>
    <recommendedName>
        <fullName evidence="6">Peptide deformylase</fullName>
        <shortName evidence="6">PDF</shortName>
        <ecNumber evidence="6">3.5.1.88</ecNumber>
    </recommendedName>
    <alternativeName>
        <fullName evidence="6">Polypeptide deformylase</fullName>
    </alternativeName>
</protein>
<evidence type="ECO:0000256" key="2">
    <source>
        <dbReference type="ARBA" id="ARBA00022723"/>
    </source>
</evidence>
<dbReference type="Gene3D" id="3.90.45.10">
    <property type="entry name" value="Peptide deformylase"/>
    <property type="match status" value="1"/>
</dbReference>
<organism evidence="7 8">
    <name type="scientific">Corticicoccus populi</name>
    <dbReference type="NCBI Taxonomy" id="1812821"/>
    <lineage>
        <taxon>Bacteria</taxon>
        <taxon>Bacillati</taxon>
        <taxon>Bacillota</taxon>
        <taxon>Bacilli</taxon>
        <taxon>Bacillales</taxon>
        <taxon>Staphylococcaceae</taxon>
        <taxon>Corticicoccus</taxon>
    </lineage>
</organism>
<dbReference type="InterPro" id="IPR023635">
    <property type="entry name" value="Peptide_deformylase"/>
</dbReference>
<feature type="binding site" evidence="6">
    <location>
        <position position="110"/>
    </location>
    <ligand>
        <name>Fe cation</name>
        <dbReference type="ChEBI" id="CHEBI:24875"/>
    </ligand>
</feature>
<dbReference type="PANTHER" id="PTHR10458">
    <property type="entry name" value="PEPTIDE DEFORMYLASE"/>
    <property type="match status" value="1"/>
</dbReference>
<comment type="catalytic activity">
    <reaction evidence="6">
        <text>N-terminal N-formyl-L-methionyl-[peptide] + H2O = N-terminal L-methionyl-[peptide] + formate</text>
        <dbReference type="Rhea" id="RHEA:24420"/>
        <dbReference type="Rhea" id="RHEA-COMP:10639"/>
        <dbReference type="Rhea" id="RHEA-COMP:10640"/>
        <dbReference type="ChEBI" id="CHEBI:15377"/>
        <dbReference type="ChEBI" id="CHEBI:15740"/>
        <dbReference type="ChEBI" id="CHEBI:49298"/>
        <dbReference type="ChEBI" id="CHEBI:64731"/>
        <dbReference type="EC" id="3.5.1.88"/>
    </reaction>
</comment>
<dbReference type="PIRSF" id="PIRSF004749">
    <property type="entry name" value="Pep_def"/>
    <property type="match status" value="1"/>
</dbReference>
<keyword evidence="4 6" id="KW-0648">Protein biosynthesis</keyword>
<evidence type="ECO:0000256" key="5">
    <source>
        <dbReference type="ARBA" id="ARBA00023004"/>
    </source>
</evidence>
<reference evidence="8" key="1">
    <citation type="journal article" date="2019" name="Int. J. Syst. Evol. Microbiol.">
        <title>The Global Catalogue of Microorganisms (GCM) 10K type strain sequencing project: providing services to taxonomists for standard genome sequencing and annotation.</title>
        <authorList>
            <consortium name="The Broad Institute Genomics Platform"/>
            <consortium name="The Broad Institute Genome Sequencing Center for Infectious Disease"/>
            <person name="Wu L."/>
            <person name="Ma J."/>
        </authorList>
    </citation>
    <scope>NUCLEOTIDE SEQUENCE [LARGE SCALE GENOMIC DNA]</scope>
    <source>
        <strain evidence="8">KCTC 33575</strain>
    </source>
</reference>
<keyword evidence="3 6" id="KW-0378">Hydrolase</keyword>
<evidence type="ECO:0000256" key="4">
    <source>
        <dbReference type="ARBA" id="ARBA00022917"/>
    </source>
</evidence>
<gene>
    <name evidence="6 7" type="primary">def</name>
    <name evidence="7" type="ORF">ACFSX4_05300</name>
</gene>
<evidence type="ECO:0000313" key="7">
    <source>
        <dbReference type="EMBL" id="MFD2829877.1"/>
    </source>
</evidence>
<keyword evidence="2 6" id="KW-0479">Metal-binding</keyword>
<sequence>MLTMKDIVRDPAPILHKKAAAVDEIDEETINQLKLMREYLINSQDPELSEKYGLRPGVGIAAPQVGIDKRMFVVYTEDEDGNIEHDYMLINPKIKSHSVTETYLPGGEGCLSVDEDIEGLVHRYSRIKMQATTPDGEKIEIKAKGHLAIVLQHEFDHLNGVMFYEHIDKEMPLEPKIGAKALEL</sequence>
<dbReference type="Pfam" id="PF01327">
    <property type="entry name" value="Pep_deformylase"/>
    <property type="match status" value="1"/>
</dbReference>
<accession>A0ABW5WV20</accession>
<dbReference type="PANTHER" id="PTHR10458:SF8">
    <property type="entry name" value="PEPTIDE DEFORMYLASE 2"/>
    <property type="match status" value="1"/>
</dbReference>
<feature type="binding site" evidence="6">
    <location>
        <position position="153"/>
    </location>
    <ligand>
        <name>Fe cation</name>
        <dbReference type="ChEBI" id="CHEBI:24875"/>
    </ligand>
</feature>
<feature type="binding site" evidence="6">
    <location>
        <position position="157"/>
    </location>
    <ligand>
        <name>Fe cation</name>
        <dbReference type="ChEBI" id="CHEBI:24875"/>
    </ligand>
</feature>
<comment type="caution">
    <text evidence="7">The sequence shown here is derived from an EMBL/GenBank/DDBJ whole genome shotgun (WGS) entry which is preliminary data.</text>
</comment>
<keyword evidence="5 6" id="KW-0408">Iron</keyword>
<dbReference type="EC" id="3.5.1.88" evidence="6"/>
<keyword evidence="8" id="KW-1185">Reference proteome</keyword>
<dbReference type="RefSeq" id="WP_377772281.1">
    <property type="nucleotide sequence ID" value="NZ_JBHUOQ010000001.1"/>
</dbReference>
<comment type="cofactor">
    <cofactor evidence="6">
        <name>Fe(2+)</name>
        <dbReference type="ChEBI" id="CHEBI:29033"/>
    </cofactor>
    <text evidence="6">Binds 1 Fe(2+) ion.</text>
</comment>
<dbReference type="GO" id="GO:0042586">
    <property type="term" value="F:peptide deformylase activity"/>
    <property type="evidence" value="ECO:0007669"/>
    <property type="project" value="UniProtKB-EC"/>
</dbReference>
<dbReference type="SUPFAM" id="SSF56420">
    <property type="entry name" value="Peptide deformylase"/>
    <property type="match status" value="1"/>
</dbReference>
<dbReference type="EMBL" id="JBHUOQ010000001">
    <property type="protein sequence ID" value="MFD2829877.1"/>
    <property type="molecule type" value="Genomic_DNA"/>
</dbReference>
<proteinExistence type="inferred from homology"/>
<comment type="function">
    <text evidence="6">Removes the formyl group from the N-terminal Met of newly synthesized proteins. Requires at least a dipeptide for an efficient rate of reaction. N-terminal L-methionine is a prerequisite for activity but the enzyme has broad specificity at other positions.</text>
</comment>
<comment type="similarity">
    <text evidence="1 6">Belongs to the polypeptide deformylase family.</text>
</comment>
<evidence type="ECO:0000313" key="8">
    <source>
        <dbReference type="Proteomes" id="UP001597519"/>
    </source>
</evidence>
<evidence type="ECO:0000256" key="3">
    <source>
        <dbReference type="ARBA" id="ARBA00022801"/>
    </source>
</evidence>
<dbReference type="NCBIfam" id="TIGR00079">
    <property type="entry name" value="pept_deformyl"/>
    <property type="match status" value="1"/>
</dbReference>
<feature type="active site" evidence="6">
    <location>
        <position position="154"/>
    </location>
</feature>
<dbReference type="HAMAP" id="MF_00163">
    <property type="entry name" value="Pep_deformylase"/>
    <property type="match status" value="1"/>
</dbReference>
<evidence type="ECO:0000256" key="1">
    <source>
        <dbReference type="ARBA" id="ARBA00010759"/>
    </source>
</evidence>